<dbReference type="GO" id="GO:0005829">
    <property type="term" value="C:cytosol"/>
    <property type="evidence" value="ECO:0007669"/>
    <property type="project" value="TreeGrafter"/>
</dbReference>
<reference evidence="7 8" key="1">
    <citation type="submission" date="2010-12" db="EMBL/GenBank/DDBJ databases">
        <title>Whole genome sequence of Anaerolinea thermophila UNI-1.</title>
        <authorList>
            <person name="Narita-Yamada S."/>
            <person name="Kishi E."/>
            <person name="Watanabe Y."/>
            <person name="Takasaki K."/>
            <person name="Ankai A."/>
            <person name="Oguchi A."/>
            <person name="Fukui S."/>
            <person name="Takahashi M."/>
            <person name="Yashiro I."/>
            <person name="Hosoyama A."/>
            <person name="Sekiguchi Y."/>
            <person name="Hanada S."/>
            <person name="Fujita N."/>
        </authorList>
    </citation>
    <scope>NUCLEOTIDE SEQUENCE [LARGE SCALE GENOMIC DNA]</scope>
    <source>
        <strain evidence="8">DSM 14523 / JCM 11388 / NBRC 100420 / UNI-1</strain>
    </source>
</reference>
<proteinExistence type="predicted"/>
<evidence type="ECO:0000313" key="7">
    <source>
        <dbReference type="EMBL" id="BAJ63669.1"/>
    </source>
</evidence>
<dbReference type="InterPro" id="IPR001789">
    <property type="entry name" value="Sig_transdc_resp-reg_receiver"/>
</dbReference>
<evidence type="ECO:0000256" key="5">
    <source>
        <dbReference type="PROSITE-ProRule" id="PRU00169"/>
    </source>
</evidence>
<keyword evidence="4" id="KW-0804">Transcription</keyword>
<dbReference type="Gene3D" id="3.40.50.2300">
    <property type="match status" value="1"/>
</dbReference>
<dbReference type="PANTHER" id="PTHR48111:SF4">
    <property type="entry name" value="DNA-BINDING DUAL TRANSCRIPTIONAL REGULATOR OMPR"/>
    <property type="match status" value="1"/>
</dbReference>
<feature type="modified residue" description="4-aspartylphosphate" evidence="5">
    <location>
        <position position="58"/>
    </location>
</feature>
<evidence type="ECO:0000313" key="8">
    <source>
        <dbReference type="Proteomes" id="UP000008922"/>
    </source>
</evidence>
<dbReference type="HOGENOM" id="CLU_000445_69_17_0"/>
<evidence type="ECO:0000259" key="6">
    <source>
        <dbReference type="PROSITE" id="PS50110"/>
    </source>
</evidence>
<dbReference type="GO" id="GO:0000976">
    <property type="term" value="F:transcription cis-regulatory region binding"/>
    <property type="evidence" value="ECO:0007669"/>
    <property type="project" value="TreeGrafter"/>
</dbReference>
<dbReference type="SMART" id="SM00448">
    <property type="entry name" value="REC"/>
    <property type="match status" value="1"/>
</dbReference>
<dbReference type="STRING" id="926569.ANT_16430"/>
<protein>
    <submittedName>
        <fullName evidence="7">Response regulator receiver protein</fullName>
    </submittedName>
</protein>
<dbReference type="eggNOG" id="COG0745">
    <property type="taxonomic scope" value="Bacteria"/>
</dbReference>
<dbReference type="OrthoDB" id="9800897at2"/>
<evidence type="ECO:0000256" key="2">
    <source>
        <dbReference type="ARBA" id="ARBA00023015"/>
    </source>
</evidence>
<accession>E8N5F5</accession>
<keyword evidence="3" id="KW-0238">DNA-binding</keyword>
<evidence type="ECO:0000256" key="4">
    <source>
        <dbReference type="ARBA" id="ARBA00023163"/>
    </source>
</evidence>
<evidence type="ECO:0000256" key="1">
    <source>
        <dbReference type="ARBA" id="ARBA00022553"/>
    </source>
</evidence>
<name>E8N5F5_ANATU</name>
<dbReference type="Proteomes" id="UP000008922">
    <property type="component" value="Chromosome"/>
</dbReference>
<dbReference type="PANTHER" id="PTHR48111">
    <property type="entry name" value="REGULATOR OF RPOS"/>
    <property type="match status" value="1"/>
</dbReference>
<dbReference type="InterPro" id="IPR011006">
    <property type="entry name" value="CheY-like_superfamily"/>
</dbReference>
<dbReference type="InParanoid" id="E8N5F5"/>
<dbReference type="GO" id="GO:0000156">
    <property type="term" value="F:phosphorelay response regulator activity"/>
    <property type="evidence" value="ECO:0007669"/>
    <property type="project" value="TreeGrafter"/>
</dbReference>
<dbReference type="AlphaFoldDB" id="E8N5F5"/>
<sequence length="131" mass="14825">MEEANKKTVVVYIEDDLDLIDLVTRILTPRGFEVKGAHGGQKGLDLIFHDPPDLILLDLMMPGMDGWEVYQQLRANPSTKHIPVIVITAKAQDIDRVLGLHIAKVQDYICKPFRPQELLDSVDRVLREVKA</sequence>
<dbReference type="EMBL" id="AP012029">
    <property type="protein sequence ID" value="BAJ63669.1"/>
    <property type="molecule type" value="Genomic_DNA"/>
</dbReference>
<dbReference type="PROSITE" id="PS50110">
    <property type="entry name" value="RESPONSE_REGULATORY"/>
    <property type="match status" value="1"/>
</dbReference>
<dbReference type="Pfam" id="PF00072">
    <property type="entry name" value="Response_reg"/>
    <property type="match status" value="1"/>
</dbReference>
<keyword evidence="2" id="KW-0805">Transcription regulation</keyword>
<gene>
    <name evidence="7" type="ordered locus">ANT_16430</name>
</gene>
<keyword evidence="1 5" id="KW-0597">Phosphoprotein</keyword>
<keyword evidence="8" id="KW-1185">Reference proteome</keyword>
<dbReference type="GO" id="GO:0006355">
    <property type="term" value="P:regulation of DNA-templated transcription"/>
    <property type="evidence" value="ECO:0007669"/>
    <property type="project" value="TreeGrafter"/>
</dbReference>
<dbReference type="GO" id="GO:0032993">
    <property type="term" value="C:protein-DNA complex"/>
    <property type="evidence" value="ECO:0007669"/>
    <property type="project" value="TreeGrafter"/>
</dbReference>
<dbReference type="KEGG" id="atm:ANT_16430"/>
<organism evidence="7 8">
    <name type="scientific">Anaerolinea thermophila (strain DSM 14523 / JCM 11388 / NBRC 100420 / UNI-1)</name>
    <dbReference type="NCBI Taxonomy" id="926569"/>
    <lineage>
        <taxon>Bacteria</taxon>
        <taxon>Bacillati</taxon>
        <taxon>Chloroflexota</taxon>
        <taxon>Anaerolineae</taxon>
        <taxon>Anaerolineales</taxon>
        <taxon>Anaerolineaceae</taxon>
        <taxon>Anaerolinea</taxon>
    </lineage>
</organism>
<feature type="domain" description="Response regulatory" evidence="6">
    <location>
        <begin position="9"/>
        <end position="126"/>
    </location>
</feature>
<dbReference type="InterPro" id="IPR039420">
    <property type="entry name" value="WalR-like"/>
</dbReference>
<evidence type="ECO:0000256" key="3">
    <source>
        <dbReference type="ARBA" id="ARBA00023125"/>
    </source>
</evidence>
<dbReference type="SUPFAM" id="SSF52172">
    <property type="entry name" value="CheY-like"/>
    <property type="match status" value="1"/>
</dbReference>
<dbReference type="RefSeq" id="WP_013560049.1">
    <property type="nucleotide sequence ID" value="NC_014960.1"/>
</dbReference>